<feature type="compositionally biased region" description="Pro residues" evidence="5">
    <location>
        <begin position="94"/>
        <end position="105"/>
    </location>
</feature>
<dbReference type="GO" id="GO:0003677">
    <property type="term" value="F:DNA binding"/>
    <property type="evidence" value="ECO:0007669"/>
    <property type="project" value="UniProtKB-KW"/>
</dbReference>
<dbReference type="InterPro" id="IPR053181">
    <property type="entry name" value="EcdB-like_regulator"/>
</dbReference>
<keyword evidence="2" id="KW-0238">DNA-binding</keyword>
<dbReference type="OrthoDB" id="5244761at2759"/>
<evidence type="ECO:0000313" key="7">
    <source>
        <dbReference type="EMBL" id="CBF70714.1"/>
    </source>
</evidence>
<dbReference type="SUPFAM" id="SSF57701">
    <property type="entry name" value="Zn2/Cys6 DNA-binding domain"/>
    <property type="match status" value="1"/>
</dbReference>
<dbReference type="SMR" id="C8V010"/>
<dbReference type="CDD" id="cd00067">
    <property type="entry name" value="GAL4"/>
    <property type="match status" value="1"/>
</dbReference>
<dbReference type="GeneID" id="2871169"/>
<dbReference type="STRING" id="227321.C8V010"/>
<feature type="region of interest" description="Disordered" evidence="5">
    <location>
        <begin position="532"/>
        <end position="579"/>
    </location>
</feature>
<dbReference type="RefSeq" id="XP_050467077.1">
    <property type="nucleotide sequence ID" value="XM_050612698.1"/>
</dbReference>
<dbReference type="OMA" id="RDKGTEC"/>
<dbReference type="CDD" id="cd12148">
    <property type="entry name" value="fungal_TF_MHR"/>
    <property type="match status" value="1"/>
</dbReference>
<dbReference type="Gene3D" id="4.10.240.10">
    <property type="entry name" value="Zn(2)-C6 fungal-type DNA-binding domain"/>
    <property type="match status" value="1"/>
</dbReference>
<dbReference type="KEGG" id="ani:ANIA_05849"/>
<evidence type="ECO:0000256" key="2">
    <source>
        <dbReference type="ARBA" id="ARBA00023125"/>
    </source>
</evidence>
<protein>
    <submittedName>
        <fullName evidence="7">Zn(II)2Cys6 transcription factor (Eurofung)</fullName>
    </submittedName>
</protein>
<dbReference type="HOGENOM" id="CLU_004835_0_0_1"/>
<dbReference type="GO" id="GO:0008270">
    <property type="term" value="F:zinc ion binding"/>
    <property type="evidence" value="ECO:0007669"/>
    <property type="project" value="InterPro"/>
</dbReference>
<name>C8V010_EMENI</name>
<dbReference type="eggNOG" id="ENOG502QT5J">
    <property type="taxonomic scope" value="Eukaryota"/>
</dbReference>
<dbReference type="PROSITE" id="PS00463">
    <property type="entry name" value="ZN2_CY6_FUNGAL_1"/>
    <property type="match status" value="1"/>
</dbReference>
<evidence type="ECO:0000256" key="3">
    <source>
        <dbReference type="ARBA" id="ARBA00023163"/>
    </source>
</evidence>
<gene>
    <name evidence="7" type="ORF">ANIA_05849</name>
</gene>
<dbReference type="InParanoid" id="C8V010"/>
<sequence length="1077" mass="119949">MIVACDRPPVEHLRPPNPPTRDVGAASMEIVTTEEKSRIFPQYSGPPPPMHRIPPAEAPHGLPGAPGLYDQPWRPYPPYENHHAEPRRVANNAPQPPLSTHPNYPPMHSRELPQLPSDGPFSRPASLPVPAAHAPPEPPQPQHANYHPMNGAMNGAPPEASPVSAPDYARTRMSFPPQEQIAHSNGDPPPPPQSLPPNQYPTTVPPPMTHTPAPNYDPNYNFQNRNRKPTRAQQACDQCRTRKAKCDEGRPACSHCKENNYVCVYKEVPPHKQDKSTQLLLDRIQQLDDQLNVRLEAAERLHLGHDKTLDQMFKVVEWIRDQVPRVWSQYPVIKADGFDAPQKPETKELVTTEVAKPNEFDPFTKSLIQTGEDGELSIPVEHTTAAHKLLTWPTIKELLHGYDENYVMRLEQSRGLVRFEGRGETQGMDDGLGYEVPSQQTSLSTSFDDNFSQYTTPTGAPWSTAPKYNEAPPEVRGIDEFGVMSIDADTVRRYVKSYLEHIHRLHPFLNPVDLERRIDEFIAMHCPTSSMSAHGLSARNPIDTSNRGAKRKRSGETLQAMGYDGRSPTSGNSDGIPPRRVEKTMRNAIILLVLALGRICEVRDEPIRGPCIDHVIDYRTEQIPGAPRRGPRPGPRTPAGTDALPLHQGSFHSPYDDRLAPTPTATDERFITLPDPPHLKNVDTVPGFVYYAYAAGILAASQGATSLPYAQAALLAGLYIGQLAHPFQSHSWIAQAARACQNLTLAMNYGSLEGDEKDLVCFAYWTCLQLESDILAELDLPASGISRSESRIDLPLGSMLKLSNTISEPDTMMMFFYSTQIHLRKVLNRVHTDLYKVIKKGENKWNGTTQEILSMNLELWRSSLPPEMRWNDNDPPSPDINHARMRAKYWGARYIIHRPVLFHALHFLGPNASGSAVDSPAGLAGSHTSPSLAHGQRATDMTRISSDLGTLQSSNGAHSYRDLPPKIRRACGLCVQSAIQSTIAFDGVKGRPVVTNIFGTAHAQFGNMLVLSTTYLSHLQELVDRNDLERLLRRTIAFLLRNRNISPTLRVDAKILTDIYEKIFEAPPILTDVNLPH</sequence>
<dbReference type="VEuPathDB" id="FungiDB:AN5849"/>
<evidence type="ECO:0000256" key="4">
    <source>
        <dbReference type="ARBA" id="ARBA00023242"/>
    </source>
</evidence>
<organism evidence="7 8">
    <name type="scientific">Emericella nidulans (strain FGSC A4 / ATCC 38163 / CBS 112.46 / NRRL 194 / M139)</name>
    <name type="common">Aspergillus nidulans</name>
    <dbReference type="NCBI Taxonomy" id="227321"/>
    <lineage>
        <taxon>Eukaryota</taxon>
        <taxon>Fungi</taxon>
        <taxon>Dikarya</taxon>
        <taxon>Ascomycota</taxon>
        <taxon>Pezizomycotina</taxon>
        <taxon>Eurotiomycetes</taxon>
        <taxon>Eurotiomycetidae</taxon>
        <taxon>Eurotiales</taxon>
        <taxon>Aspergillaceae</taxon>
        <taxon>Aspergillus</taxon>
        <taxon>Aspergillus subgen. Nidulantes</taxon>
    </lineage>
</organism>
<dbReference type="Pfam" id="PF00172">
    <property type="entry name" value="Zn_clus"/>
    <property type="match status" value="1"/>
</dbReference>
<dbReference type="PANTHER" id="PTHR47785">
    <property type="entry name" value="ZN(II)2CYS6 TRANSCRIPTION FACTOR (EUROFUNG)-RELATED-RELATED"/>
    <property type="match status" value="1"/>
</dbReference>
<reference evidence="8" key="2">
    <citation type="journal article" date="2009" name="Fungal Genet. Biol.">
        <title>The 2008 update of the Aspergillus nidulans genome annotation: a community effort.</title>
        <authorList>
            <person name="Wortman J.R."/>
            <person name="Gilsenan J.M."/>
            <person name="Joardar V."/>
            <person name="Deegan J."/>
            <person name="Clutterbuck J."/>
            <person name="Andersen M.R."/>
            <person name="Archer D."/>
            <person name="Bencina M."/>
            <person name="Braus G."/>
            <person name="Coutinho P."/>
            <person name="von Dohren H."/>
            <person name="Doonan J."/>
            <person name="Driessen A.J."/>
            <person name="Durek P."/>
            <person name="Espeso E."/>
            <person name="Fekete E."/>
            <person name="Flipphi M."/>
            <person name="Estrada C.G."/>
            <person name="Geysens S."/>
            <person name="Goldman G."/>
            <person name="de Groot P.W."/>
            <person name="Hansen K."/>
            <person name="Harris S.D."/>
            <person name="Heinekamp T."/>
            <person name="Helmstaedt K."/>
            <person name="Henrissat B."/>
            <person name="Hofmann G."/>
            <person name="Homan T."/>
            <person name="Horio T."/>
            <person name="Horiuchi H."/>
            <person name="James S."/>
            <person name="Jones M."/>
            <person name="Karaffa L."/>
            <person name="Karanyi Z."/>
            <person name="Kato M."/>
            <person name="Keller N."/>
            <person name="Kelly D.E."/>
            <person name="Kiel J.A."/>
            <person name="Kim J.M."/>
            <person name="van der Klei I.J."/>
            <person name="Klis F.M."/>
            <person name="Kovalchuk A."/>
            <person name="Krasevec N."/>
            <person name="Kubicek C.P."/>
            <person name="Liu B."/>
            <person name="Maccabe A."/>
            <person name="Meyer V."/>
            <person name="Mirabito P."/>
            <person name="Miskei M."/>
            <person name="Mos M."/>
            <person name="Mullins J."/>
            <person name="Nelson D.R."/>
            <person name="Nielsen J."/>
            <person name="Oakley B.R."/>
            <person name="Osmani S.A."/>
            <person name="Pakula T."/>
            <person name="Paszewski A."/>
            <person name="Paulsen I."/>
            <person name="Pilsyk S."/>
            <person name="Pocsi I."/>
            <person name="Punt P.J."/>
            <person name="Ram A.F."/>
            <person name="Ren Q."/>
            <person name="Robellet X."/>
            <person name="Robson G."/>
            <person name="Seiboth B."/>
            <person name="van Solingen P."/>
            <person name="Specht T."/>
            <person name="Sun J."/>
            <person name="Taheri-Talesh N."/>
            <person name="Takeshita N."/>
            <person name="Ussery D."/>
            <person name="vanKuyk P.A."/>
            <person name="Visser H."/>
            <person name="van de Vondervoort P.J."/>
            <person name="de Vries R.P."/>
            <person name="Walton J."/>
            <person name="Xiang X."/>
            <person name="Xiong Y."/>
            <person name="Zeng A.P."/>
            <person name="Brandt B.W."/>
            <person name="Cornell M.J."/>
            <person name="van den Hondel C.A."/>
            <person name="Visser J."/>
            <person name="Oliver S.G."/>
            <person name="Turner G."/>
        </authorList>
    </citation>
    <scope>GENOME REANNOTATION</scope>
    <source>
        <strain evidence="8">FGSC A4 / ATCC 38163 / CBS 112.46 / NRRL 194 / M139</strain>
    </source>
</reference>
<feature type="compositionally biased region" description="Pro residues" evidence="5">
    <location>
        <begin position="187"/>
        <end position="209"/>
    </location>
</feature>
<dbReference type="PROSITE" id="PS50048">
    <property type="entry name" value="ZN2_CY6_FUNGAL_2"/>
    <property type="match status" value="1"/>
</dbReference>
<feature type="region of interest" description="Disordered" evidence="5">
    <location>
        <begin position="1"/>
        <end position="236"/>
    </location>
</feature>
<dbReference type="PANTHER" id="PTHR47785:SF4">
    <property type="entry name" value="ZN(II)2CYS6 TRANSCRIPTION FACTOR (EUROFUNG)"/>
    <property type="match status" value="1"/>
</dbReference>
<feature type="domain" description="Zn(2)-C6 fungal-type" evidence="6">
    <location>
        <begin position="235"/>
        <end position="265"/>
    </location>
</feature>
<keyword evidence="3" id="KW-0804">Transcription</keyword>
<keyword evidence="4" id="KW-0539">Nucleus</keyword>
<evidence type="ECO:0000313" key="8">
    <source>
        <dbReference type="Proteomes" id="UP000000560"/>
    </source>
</evidence>
<evidence type="ECO:0000256" key="1">
    <source>
        <dbReference type="ARBA" id="ARBA00023015"/>
    </source>
</evidence>
<accession>C8V010</accession>
<proteinExistence type="predicted"/>
<evidence type="ECO:0000259" key="6">
    <source>
        <dbReference type="PROSITE" id="PS50048"/>
    </source>
</evidence>
<dbReference type="EMBL" id="BN001301">
    <property type="protein sequence ID" value="CBF70714.1"/>
    <property type="molecule type" value="Genomic_DNA"/>
</dbReference>
<dbReference type="InterPro" id="IPR036864">
    <property type="entry name" value="Zn2-C6_fun-type_DNA-bd_sf"/>
</dbReference>
<dbReference type="InterPro" id="IPR001138">
    <property type="entry name" value="Zn2Cys6_DnaBD"/>
</dbReference>
<dbReference type="AlphaFoldDB" id="C8V010"/>
<keyword evidence="1" id="KW-0805">Transcription regulation</keyword>
<dbReference type="GO" id="GO:0000981">
    <property type="term" value="F:DNA-binding transcription factor activity, RNA polymerase II-specific"/>
    <property type="evidence" value="ECO:0007669"/>
    <property type="project" value="InterPro"/>
</dbReference>
<dbReference type="SMART" id="SM00066">
    <property type="entry name" value="GAL4"/>
    <property type="match status" value="1"/>
</dbReference>
<reference evidence="8" key="1">
    <citation type="journal article" date="2005" name="Nature">
        <title>Sequencing of Aspergillus nidulans and comparative analysis with A. fumigatus and A. oryzae.</title>
        <authorList>
            <person name="Galagan J.E."/>
            <person name="Calvo S.E."/>
            <person name="Cuomo C."/>
            <person name="Ma L.J."/>
            <person name="Wortman J.R."/>
            <person name="Batzoglou S."/>
            <person name="Lee S.I."/>
            <person name="Basturkmen M."/>
            <person name="Spevak C.C."/>
            <person name="Clutterbuck J."/>
            <person name="Kapitonov V."/>
            <person name="Jurka J."/>
            <person name="Scazzocchio C."/>
            <person name="Farman M."/>
            <person name="Butler J."/>
            <person name="Purcell S."/>
            <person name="Harris S."/>
            <person name="Braus G.H."/>
            <person name="Draht O."/>
            <person name="Busch S."/>
            <person name="D'Enfert C."/>
            <person name="Bouchier C."/>
            <person name="Goldman G.H."/>
            <person name="Bell-Pedersen D."/>
            <person name="Griffiths-Jones S."/>
            <person name="Doonan J.H."/>
            <person name="Yu J."/>
            <person name="Vienken K."/>
            <person name="Pain A."/>
            <person name="Freitag M."/>
            <person name="Selker E.U."/>
            <person name="Archer D.B."/>
            <person name="Penalva M.A."/>
            <person name="Oakley B.R."/>
            <person name="Momany M."/>
            <person name="Tanaka T."/>
            <person name="Kumagai T."/>
            <person name="Asai K."/>
            <person name="Machida M."/>
            <person name="Nierman W.C."/>
            <person name="Denning D.W."/>
            <person name="Caddick M."/>
            <person name="Hynes M."/>
            <person name="Paoletti M."/>
            <person name="Fischer R."/>
            <person name="Miller B."/>
            <person name="Dyer P."/>
            <person name="Sachs M.S."/>
            <person name="Osmani S.A."/>
            <person name="Birren B.W."/>
        </authorList>
    </citation>
    <scope>NUCLEOTIDE SEQUENCE [LARGE SCALE GENOMIC DNA]</scope>
    <source>
        <strain evidence="8">FGSC A4 / ATCC 38163 / CBS 112.46 / NRRL 194 / M139</strain>
    </source>
</reference>
<evidence type="ECO:0000256" key="5">
    <source>
        <dbReference type="SAM" id="MobiDB-lite"/>
    </source>
</evidence>
<keyword evidence="8" id="KW-1185">Reference proteome</keyword>
<dbReference type="Proteomes" id="UP000000560">
    <property type="component" value="Chromosome I"/>
</dbReference>